<dbReference type="Proteomes" id="UP000030641">
    <property type="component" value="Unassembled WGS sequence"/>
</dbReference>
<keyword evidence="4" id="KW-1185">Reference proteome</keyword>
<dbReference type="GeneID" id="25364385"/>
<dbReference type="Gene3D" id="4.10.240.10">
    <property type="entry name" value="Zn(2)-C6 fungal-type DNA-binding domain"/>
    <property type="match status" value="1"/>
</dbReference>
<dbReference type="InterPro" id="IPR053157">
    <property type="entry name" value="Sterol_Uptake_Regulator"/>
</dbReference>
<dbReference type="Pfam" id="PF11951">
    <property type="entry name" value="Fungal_trans_2"/>
    <property type="match status" value="1"/>
</dbReference>
<reference evidence="3 4" key="1">
    <citation type="journal article" date="2014" name="BMC Genomics">
        <title>Genome sequencing of four Aureobasidium pullulans varieties: biotechnological potential, stress tolerance, and description of new species.</title>
        <authorList>
            <person name="Gostin Ar C."/>
            <person name="Ohm R.A."/>
            <person name="Kogej T."/>
            <person name="Sonjak S."/>
            <person name="Turk M."/>
            <person name="Zajc J."/>
            <person name="Zalar P."/>
            <person name="Grube M."/>
            <person name="Sun H."/>
            <person name="Han J."/>
            <person name="Sharma A."/>
            <person name="Chiniquy J."/>
            <person name="Ngan C.Y."/>
            <person name="Lipzen A."/>
            <person name="Barry K."/>
            <person name="Grigoriev I.V."/>
            <person name="Gunde-Cimerman N."/>
        </authorList>
    </citation>
    <scope>NUCLEOTIDE SEQUENCE [LARGE SCALE GENOMIC DNA]</scope>
    <source>
        <strain evidence="3 4">EXF-2481</strain>
    </source>
</reference>
<dbReference type="PROSITE" id="PS00463">
    <property type="entry name" value="ZN2_CY6_FUNGAL_1"/>
    <property type="match status" value="1"/>
</dbReference>
<dbReference type="AlphaFoldDB" id="A0A074Y7C9"/>
<dbReference type="EMBL" id="KL584765">
    <property type="protein sequence ID" value="KEQ93673.1"/>
    <property type="molecule type" value="Genomic_DNA"/>
</dbReference>
<evidence type="ECO:0000313" key="4">
    <source>
        <dbReference type="Proteomes" id="UP000030641"/>
    </source>
</evidence>
<dbReference type="OrthoDB" id="4937900at2759"/>
<proteinExistence type="predicted"/>
<keyword evidence="1" id="KW-0539">Nucleus</keyword>
<dbReference type="InterPro" id="IPR001138">
    <property type="entry name" value="Zn2Cys6_DnaBD"/>
</dbReference>
<dbReference type="PANTHER" id="PTHR47784:SF14">
    <property type="entry name" value="ZN(II)2CYS6 TRANSCRIPTION FACTOR (EUROFUNG)"/>
    <property type="match status" value="1"/>
</dbReference>
<dbReference type="HOGENOM" id="CLU_024934_5_1_1"/>
<organism evidence="3 4">
    <name type="scientific">Aureobasidium subglaciale (strain EXF-2481)</name>
    <name type="common">Aureobasidium pullulans var. subglaciale</name>
    <dbReference type="NCBI Taxonomy" id="1043005"/>
    <lineage>
        <taxon>Eukaryota</taxon>
        <taxon>Fungi</taxon>
        <taxon>Dikarya</taxon>
        <taxon>Ascomycota</taxon>
        <taxon>Pezizomycotina</taxon>
        <taxon>Dothideomycetes</taxon>
        <taxon>Dothideomycetidae</taxon>
        <taxon>Dothideales</taxon>
        <taxon>Saccotheciaceae</taxon>
        <taxon>Aureobasidium</taxon>
    </lineage>
</organism>
<dbReference type="GO" id="GO:0008270">
    <property type="term" value="F:zinc ion binding"/>
    <property type="evidence" value="ECO:0007669"/>
    <property type="project" value="InterPro"/>
</dbReference>
<dbReference type="OMA" id="DSLRCRQ"/>
<dbReference type="Pfam" id="PF00172">
    <property type="entry name" value="Zn_clus"/>
    <property type="match status" value="1"/>
</dbReference>
<dbReference type="SMART" id="SM00066">
    <property type="entry name" value="GAL4"/>
    <property type="match status" value="1"/>
</dbReference>
<dbReference type="InterPro" id="IPR021858">
    <property type="entry name" value="Fun_TF"/>
</dbReference>
<dbReference type="STRING" id="1043005.A0A074Y7C9"/>
<sequence length="386" mass="43111">MPQRKSHTKSRRGCAGCKQRHVKCDEAIPSCGYCLKRDVVCSFITESRENTDSVKASPSNQSEPGALAFSQSAISRITELSLMHNWSTKAYRTLCQHSDETHLWQIVVPELALGHEYLLDALLALSARQLVIDASEKGSTWDRAALEYQNKALTGFQLVLGDVNLSNCEAVFACSILIMVFSMAQSHMEGKNHLSDAILDILELRQFLSGIGLLQNEYHDYLRLTSFGVLFTPHTPTQIESEDSTGVPLPDMCRMVESTLEHLRREIPDDVNAKSYSDSISDLQEAMQIYCTGGLFSGIMTWPVTLGDNMIHVIENREPLALAILAHFGIIIHLLRDRWWARSSGKRLVRTILPILRKSNVAWAVLVQQAWVAVVNDTSSLNTPSD</sequence>
<dbReference type="InterPro" id="IPR036864">
    <property type="entry name" value="Zn2-C6_fun-type_DNA-bd_sf"/>
</dbReference>
<dbReference type="PANTHER" id="PTHR47784">
    <property type="entry name" value="STEROL UPTAKE CONTROL PROTEIN 2"/>
    <property type="match status" value="1"/>
</dbReference>
<gene>
    <name evidence="3" type="ORF">AUEXF2481DRAFT_31238</name>
</gene>
<dbReference type="PROSITE" id="PS50048">
    <property type="entry name" value="ZN2_CY6_FUNGAL_2"/>
    <property type="match status" value="1"/>
</dbReference>
<dbReference type="RefSeq" id="XP_013342032.1">
    <property type="nucleotide sequence ID" value="XM_013486578.1"/>
</dbReference>
<name>A0A074Y7C9_AURSE</name>
<protein>
    <recommendedName>
        <fullName evidence="2">Zn(2)-C6 fungal-type domain-containing protein</fullName>
    </recommendedName>
</protein>
<dbReference type="GO" id="GO:0001228">
    <property type="term" value="F:DNA-binding transcription activator activity, RNA polymerase II-specific"/>
    <property type="evidence" value="ECO:0007669"/>
    <property type="project" value="TreeGrafter"/>
</dbReference>
<dbReference type="SUPFAM" id="SSF57701">
    <property type="entry name" value="Zn2/Cys6 DNA-binding domain"/>
    <property type="match status" value="1"/>
</dbReference>
<evidence type="ECO:0000259" key="2">
    <source>
        <dbReference type="PROSITE" id="PS50048"/>
    </source>
</evidence>
<evidence type="ECO:0000256" key="1">
    <source>
        <dbReference type="ARBA" id="ARBA00023242"/>
    </source>
</evidence>
<dbReference type="InParanoid" id="A0A074Y7C9"/>
<feature type="domain" description="Zn(2)-C6 fungal-type" evidence="2">
    <location>
        <begin position="13"/>
        <end position="43"/>
    </location>
</feature>
<accession>A0A074Y7C9</accession>
<evidence type="ECO:0000313" key="3">
    <source>
        <dbReference type="EMBL" id="KEQ93673.1"/>
    </source>
</evidence>
<dbReference type="CDD" id="cd00067">
    <property type="entry name" value="GAL4"/>
    <property type="match status" value="1"/>
</dbReference>